<evidence type="ECO:0000256" key="1">
    <source>
        <dbReference type="SAM" id="MobiDB-lite"/>
    </source>
</evidence>
<dbReference type="EnsemblMetazoa" id="CPIJ004740-RA">
    <property type="protein sequence ID" value="CPIJ004740-PA"/>
    <property type="gene ID" value="CPIJ004740"/>
</dbReference>
<dbReference type="VEuPathDB" id="VectorBase:CPIJ004740"/>
<evidence type="ECO:0000313" key="4">
    <source>
        <dbReference type="Proteomes" id="UP000002320"/>
    </source>
</evidence>
<keyword evidence="4" id="KW-1185">Reference proteome</keyword>
<protein>
    <submittedName>
        <fullName evidence="2 3">Uncharacterized protein</fullName>
    </submittedName>
</protein>
<proteinExistence type="predicted"/>
<reference evidence="3" key="2">
    <citation type="submission" date="2020-05" db="UniProtKB">
        <authorList>
            <consortium name="EnsemblMetazoa"/>
        </authorList>
    </citation>
    <scope>IDENTIFICATION</scope>
    <source>
        <strain evidence="3">JHB</strain>
    </source>
</reference>
<gene>
    <name evidence="3" type="primary">6036813</name>
    <name evidence="2" type="ORF">CpipJ_CPIJ004740</name>
</gene>
<dbReference type="HOGENOM" id="CLU_2673545_0_0_1"/>
<evidence type="ECO:0000313" key="3">
    <source>
        <dbReference type="EnsemblMetazoa" id="CPIJ004740-PA"/>
    </source>
</evidence>
<dbReference type="Proteomes" id="UP000002320">
    <property type="component" value="Unassembled WGS sequence"/>
</dbReference>
<sequence>MSPAPITIGGFQLVVLTRTIFNRLQHPKHSGQASDPAQPGRHFNGGSQRRDELFPTTAQSQLSKIIFGDQQSLNG</sequence>
<feature type="region of interest" description="Disordered" evidence="1">
    <location>
        <begin position="25"/>
        <end position="52"/>
    </location>
</feature>
<accession>B0WDM3</accession>
<organism>
    <name type="scientific">Culex quinquefasciatus</name>
    <name type="common">Southern house mosquito</name>
    <name type="synonym">Culex pungens</name>
    <dbReference type="NCBI Taxonomy" id="7176"/>
    <lineage>
        <taxon>Eukaryota</taxon>
        <taxon>Metazoa</taxon>
        <taxon>Ecdysozoa</taxon>
        <taxon>Arthropoda</taxon>
        <taxon>Hexapoda</taxon>
        <taxon>Insecta</taxon>
        <taxon>Pterygota</taxon>
        <taxon>Neoptera</taxon>
        <taxon>Endopterygota</taxon>
        <taxon>Diptera</taxon>
        <taxon>Nematocera</taxon>
        <taxon>Culicoidea</taxon>
        <taxon>Culicidae</taxon>
        <taxon>Culicinae</taxon>
        <taxon>Culicini</taxon>
        <taxon>Culex</taxon>
        <taxon>Culex</taxon>
    </lineage>
</organism>
<dbReference type="AlphaFoldDB" id="B0WDM3"/>
<name>B0WDM3_CULQU</name>
<dbReference type="KEGG" id="cqu:CpipJ_CPIJ004740"/>
<reference evidence="2" key="1">
    <citation type="submission" date="2007-03" db="EMBL/GenBank/DDBJ databases">
        <title>Annotation of Culex pipiens quinquefasciatus.</title>
        <authorList>
            <consortium name="The Broad Institute Genome Sequencing Platform"/>
            <person name="Atkinson P.W."/>
            <person name="Hemingway J."/>
            <person name="Christensen B.M."/>
            <person name="Higgs S."/>
            <person name="Kodira C."/>
            <person name="Hannick L."/>
            <person name="Megy K."/>
            <person name="O'Leary S."/>
            <person name="Pearson M."/>
            <person name="Haas B.J."/>
            <person name="Mauceli E."/>
            <person name="Wortman J.R."/>
            <person name="Lee N.H."/>
            <person name="Guigo R."/>
            <person name="Stanke M."/>
            <person name="Alvarado L."/>
            <person name="Amedeo P."/>
            <person name="Antoine C.H."/>
            <person name="Arensburger P."/>
            <person name="Bidwell S.L."/>
            <person name="Crawford M."/>
            <person name="Camaro F."/>
            <person name="Devon K."/>
            <person name="Engels R."/>
            <person name="Hammond M."/>
            <person name="Howarth C."/>
            <person name="Koehrsen M."/>
            <person name="Lawson D."/>
            <person name="Montgomery P."/>
            <person name="Nene V."/>
            <person name="Nusbaum C."/>
            <person name="Puiu D."/>
            <person name="Romero-Severson J."/>
            <person name="Severson D.W."/>
            <person name="Shumway M."/>
            <person name="Sisk P."/>
            <person name="Stolte C."/>
            <person name="Zeng Q."/>
            <person name="Eisenstadt E."/>
            <person name="Fraser-Liggett C."/>
            <person name="Strausberg R."/>
            <person name="Galagan J."/>
            <person name="Birren B."/>
            <person name="Collins F.H."/>
        </authorList>
    </citation>
    <scope>NUCLEOTIDE SEQUENCE [LARGE SCALE GENOMIC DNA]</scope>
    <source>
        <strain evidence="2">JHB</strain>
    </source>
</reference>
<dbReference type="EMBL" id="DS231899">
    <property type="protein sequence ID" value="EDS44722.1"/>
    <property type="molecule type" value="Genomic_DNA"/>
</dbReference>
<dbReference type="InParanoid" id="B0WDM3"/>
<evidence type="ECO:0000313" key="2">
    <source>
        <dbReference type="EMBL" id="EDS44722.1"/>
    </source>
</evidence>